<dbReference type="HOGENOM" id="CLU_022158_5_0_9"/>
<dbReference type="Proteomes" id="UP000001299">
    <property type="component" value="Chromosome 1"/>
</dbReference>
<reference evidence="3 4" key="1">
    <citation type="journal article" date="2010" name="PLoS ONE">
        <title>The glycobiome of the rumen bacterium Butyrivibrio proteoclasticus B316(T) highlights adaptation to a polysaccharide-rich environment.</title>
        <authorList>
            <person name="Kelly W.J."/>
            <person name="Leahy S.C."/>
            <person name="Altermann E."/>
            <person name="Yeoman C.J."/>
            <person name="Dunne J.C."/>
            <person name="Kong Z."/>
            <person name="Pacheco D.M."/>
            <person name="Li D."/>
            <person name="Noel S.J."/>
            <person name="Moon C.D."/>
            <person name="Cookson A.L."/>
            <person name="Attwood G.T."/>
        </authorList>
    </citation>
    <scope>NUCLEOTIDE SEQUENCE [LARGE SCALE GENOMIC DNA]</scope>
    <source>
        <strain evidence="4">ATCC 51982 / DSM 14932 / B316</strain>
    </source>
</reference>
<protein>
    <submittedName>
        <fullName evidence="3">Pyruvate carboxyltransferase domain-containing protein</fullName>
    </submittedName>
</protein>
<dbReference type="AlphaFoldDB" id="E0S215"/>
<keyword evidence="3" id="KW-0808">Transferase</keyword>
<evidence type="ECO:0000313" key="3">
    <source>
        <dbReference type="EMBL" id="ADL33840.1"/>
    </source>
</evidence>
<dbReference type="GO" id="GO:0003852">
    <property type="term" value="F:2-isopropylmalate synthase activity"/>
    <property type="evidence" value="ECO:0007669"/>
    <property type="project" value="TreeGrafter"/>
</dbReference>
<dbReference type="InterPro" id="IPR050073">
    <property type="entry name" value="2-IPM_HCS-like"/>
</dbReference>
<dbReference type="GO" id="GO:0009098">
    <property type="term" value="P:L-leucine biosynthetic process"/>
    <property type="evidence" value="ECO:0007669"/>
    <property type="project" value="TreeGrafter"/>
</dbReference>
<feature type="domain" description="Pyruvate carboxyltransferase" evidence="2">
    <location>
        <begin position="84"/>
        <end position="354"/>
    </location>
</feature>
<dbReference type="CDD" id="cd07947">
    <property type="entry name" value="DRE_TIM_Re_CS"/>
    <property type="match status" value="1"/>
</dbReference>
<organism evidence="3 4">
    <name type="scientific">Butyrivibrio proteoclasticus (strain ATCC 51982 / DSM 14932 / B316)</name>
    <name type="common">Clostridium proteoclasticum</name>
    <dbReference type="NCBI Taxonomy" id="515622"/>
    <lineage>
        <taxon>Bacteria</taxon>
        <taxon>Bacillati</taxon>
        <taxon>Bacillota</taxon>
        <taxon>Clostridia</taxon>
        <taxon>Lachnospirales</taxon>
        <taxon>Lachnospiraceae</taxon>
        <taxon>Butyrivibrio</taxon>
    </lineage>
</organism>
<dbReference type="PANTHER" id="PTHR10277">
    <property type="entry name" value="HOMOCITRATE SYNTHASE-RELATED"/>
    <property type="match status" value="1"/>
</dbReference>
<keyword evidence="4" id="KW-1185">Reference proteome</keyword>
<name>E0S215_BUTPB</name>
<dbReference type="eggNOG" id="COG0119">
    <property type="taxonomic scope" value="Bacteria"/>
</dbReference>
<evidence type="ECO:0000256" key="1">
    <source>
        <dbReference type="ARBA" id="ARBA00023211"/>
    </source>
</evidence>
<evidence type="ECO:0000259" key="2">
    <source>
        <dbReference type="PROSITE" id="PS50991"/>
    </source>
</evidence>
<sequence>MYTIIPNEQFFRYYGENIMQDNNTFQNRPVTMNDKNNLLQIEEHMYILDDVERPNVFRNMFPYEEVPKIPFNDRIVPHNMPKEIWITDTTFRDGQQSRAPYTTDQIVHIYDMFHELGGPNGMIRQSEFFLYSKSDRDAAYKCMERGYEFPEVTSWIRASEEDFKLVKSMGMKETGILVSCSDYHIFLKLKMTRRQALDHYLSIVRSCLEAGISPRCHLEDITRADIFGFVVPFCLELMKLKDEYKIPIKVRACDTMGYGVNFSGAVIPRSVQGIIYAINTNAGVPSELIEWHGHNDFYKAVTNSTTAWIYGCSSVNTSLFGIGERTGNTPLEAMVFEYAQLKGTLNGMNTQVITDLAEYYEKEIGFTVPANTPFVGKNFNVTRAGIHADGLLKNEEIYNIFDTEKFLRRPPVSAVSNTSGLAGIAHWINVHYKLRDEHVLSKTSPLVTRIKEWVDAEYAGGRVTVMTDNELVREIDKVSEELGIIVREGEIVSRKTTED</sequence>
<accession>E0S215</accession>
<evidence type="ECO:0000313" key="4">
    <source>
        <dbReference type="Proteomes" id="UP000001299"/>
    </source>
</evidence>
<dbReference type="KEGG" id="bpb:bpr_I1100"/>
<dbReference type="STRING" id="515622.bpr_I1100"/>
<dbReference type="PANTHER" id="PTHR10277:SF9">
    <property type="entry name" value="2-ISOPROPYLMALATE SYNTHASE 1, CHLOROPLASTIC-RELATED"/>
    <property type="match status" value="1"/>
</dbReference>
<keyword evidence="3" id="KW-0670">Pyruvate</keyword>
<dbReference type="PROSITE" id="PS50991">
    <property type="entry name" value="PYR_CT"/>
    <property type="match status" value="1"/>
</dbReference>
<gene>
    <name evidence="3" type="ordered locus">bpr_I1100</name>
</gene>
<dbReference type="Pfam" id="PF00682">
    <property type="entry name" value="HMGL-like"/>
    <property type="match status" value="1"/>
</dbReference>
<dbReference type="InterPro" id="IPR000891">
    <property type="entry name" value="PYR_CT"/>
</dbReference>
<dbReference type="Gene3D" id="3.20.20.70">
    <property type="entry name" value="Aldolase class I"/>
    <property type="match status" value="1"/>
</dbReference>
<dbReference type="InterPro" id="IPR013785">
    <property type="entry name" value="Aldolase_TIM"/>
</dbReference>
<dbReference type="EMBL" id="CP001810">
    <property type="protein sequence ID" value="ADL33840.1"/>
    <property type="molecule type" value="Genomic_DNA"/>
</dbReference>
<proteinExistence type="predicted"/>
<keyword evidence="1" id="KW-0464">Manganese</keyword>
<dbReference type="SUPFAM" id="SSF51569">
    <property type="entry name" value="Aldolase"/>
    <property type="match status" value="1"/>
</dbReference>